<feature type="region of interest" description="Disordered" evidence="5">
    <location>
        <begin position="443"/>
        <end position="486"/>
    </location>
</feature>
<evidence type="ECO:0000256" key="2">
    <source>
        <dbReference type="ARBA" id="ARBA00038028"/>
    </source>
</evidence>
<dbReference type="Pfam" id="PF20434">
    <property type="entry name" value="BD-FAE"/>
    <property type="match status" value="1"/>
</dbReference>
<keyword evidence="8" id="KW-1185">Reference proteome</keyword>
<evidence type="ECO:0000313" key="7">
    <source>
        <dbReference type="EMBL" id="KAF5842975.1"/>
    </source>
</evidence>
<accession>A0ABQ7H7Z7</accession>
<dbReference type="SUPFAM" id="SSF53474">
    <property type="entry name" value="alpha/beta-Hydrolases"/>
    <property type="match status" value="1"/>
</dbReference>
<evidence type="ECO:0000256" key="3">
    <source>
        <dbReference type="ARBA" id="ARBA00038928"/>
    </source>
</evidence>
<evidence type="ECO:0000256" key="1">
    <source>
        <dbReference type="ARBA" id="ARBA00022801"/>
    </source>
</evidence>
<evidence type="ECO:0000313" key="8">
    <source>
        <dbReference type="Proteomes" id="UP000815325"/>
    </source>
</evidence>
<gene>
    <name evidence="7" type="ORF">DUNSADRAFT_3568</name>
</gene>
<feature type="domain" description="BD-FAE-like" evidence="6">
    <location>
        <begin position="193"/>
        <end position="292"/>
    </location>
</feature>
<dbReference type="InterPro" id="IPR049492">
    <property type="entry name" value="BD-FAE-like_dom"/>
</dbReference>
<protein>
    <recommendedName>
        <fullName evidence="3">protein-S-isoprenylcysteine alpha-carbonyl methylesterase</fullName>
        <ecNumber evidence="3">3.1.1.n2</ecNumber>
    </recommendedName>
</protein>
<dbReference type="EMBL" id="MU069451">
    <property type="protein sequence ID" value="KAF5842975.1"/>
    <property type="molecule type" value="Genomic_DNA"/>
</dbReference>
<evidence type="ECO:0000256" key="4">
    <source>
        <dbReference type="ARBA" id="ARBA00049507"/>
    </source>
</evidence>
<feature type="region of interest" description="Disordered" evidence="5">
    <location>
        <begin position="296"/>
        <end position="318"/>
    </location>
</feature>
<proteinExistence type="inferred from homology"/>
<comment type="catalytic activity">
    <reaction evidence="4">
        <text>[protein]-C-terminal S-[(2E,6E)-farnesyl]-L-cysteine methyl ester + H2O = [protein]-C-terminal S-[(2E,6E)-farnesyl]-L-cysteine + methanol + H(+)</text>
        <dbReference type="Rhea" id="RHEA:48520"/>
        <dbReference type="Rhea" id="RHEA-COMP:12125"/>
        <dbReference type="Rhea" id="RHEA-COMP:12126"/>
        <dbReference type="ChEBI" id="CHEBI:15377"/>
        <dbReference type="ChEBI" id="CHEBI:15378"/>
        <dbReference type="ChEBI" id="CHEBI:17790"/>
        <dbReference type="ChEBI" id="CHEBI:90510"/>
        <dbReference type="ChEBI" id="CHEBI:90511"/>
        <dbReference type="EC" id="3.1.1.n2"/>
    </reaction>
</comment>
<name>A0ABQ7H7Z7_DUNSA</name>
<dbReference type="InterPro" id="IPR029058">
    <property type="entry name" value="AB_hydrolase_fold"/>
</dbReference>
<dbReference type="PANTHER" id="PTHR48081">
    <property type="entry name" value="AB HYDROLASE SUPERFAMILY PROTEIN C4A8.06C"/>
    <property type="match status" value="1"/>
</dbReference>
<dbReference type="Proteomes" id="UP000815325">
    <property type="component" value="Unassembled WGS sequence"/>
</dbReference>
<dbReference type="EC" id="3.1.1.n2" evidence="3"/>
<comment type="similarity">
    <text evidence="2">Belongs to the AB hydrolase superfamily. Isoprenylcysteine methylesterase family.</text>
</comment>
<feature type="compositionally biased region" description="Low complexity" evidence="5">
    <location>
        <begin position="475"/>
        <end position="484"/>
    </location>
</feature>
<evidence type="ECO:0000259" key="6">
    <source>
        <dbReference type="Pfam" id="PF20434"/>
    </source>
</evidence>
<dbReference type="GO" id="GO:0016787">
    <property type="term" value="F:hydrolase activity"/>
    <property type="evidence" value="ECO:0007669"/>
    <property type="project" value="UniProtKB-KW"/>
</dbReference>
<organism evidence="7 8">
    <name type="scientific">Dunaliella salina</name>
    <name type="common">Green alga</name>
    <name type="synonym">Protococcus salinus</name>
    <dbReference type="NCBI Taxonomy" id="3046"/>
    <lineage>
        <taxon>Eukaryota</taxon>
        <taxon>Viridiplantae</taxon>
        <taxon>Chlorophyta</taxon>
        <taxon>core chlorophytes</taxon>
        <taxon>Chlorophyceae</taxon>
        <taxon>CS clade</taxon>
        <taxon>Chlamydomonadales</taxon>
        <taxon>Dunaliellaceae</taxon>
        <taxon>Dunaliella</taxon>
    </lineage>
</organism>
<reference evidence="7" key="1">
    <citation type="submission" date="2017-08" db="EMBL/GenBank/DDBJ databases">
        <authorList>
            <person name="Polle J.E."/>
            <person name="Barry K."/>
            <person name="Cushman J."/>
            <person name="Schmutz J."/>
            <person name="Tran D."/>
            <person name="Hathwaick L.T."/>
            <person name="Yim W.C."/>
            <person name="Jenkins J."/>
            <person name="Mckie-Krisberg Z.M."/>
            <person name="Prochnik S."/>
            <person name="Lindquist E."/>
            <person name="Dockter R.B."/>
            <person name="Adam C."/>
            <person name="Molina H."/>
            <person name="Bunkerborg J."/>
            <person name="Jin E."/>
            <person name="Buchheim M."/>
            <person name="Magnuson J."/>
        </authorList>
    </citation>
    <scope>NUCLEOTIDE SEQUENCE</scope>
    <source>
        <strain evidence="7">CCAP 19/18</strain>
    </source>
</reference>
<evidence type="ECO:0000256" key="5">
    <source>
        <dbReference type="SAM" id="MobiDB-lite"/>
    </source>
</evidence>
<comment type="caution">
    <text evidence="7">The sequence shown here is derived from an EMBL/GenBank/DDBJ whole genome shotgun (WGS) entry which is preliminary data.</text>
</comment>
<feature type="region of interest" description="Disordered" evidence="5">
    <location>
        <begin position="108"/>
        <end position="144"/>
    </location>
</feature>
<dbReference type="PANTHER" id="PTHR48081:SF33">
    <property type="entry name" value="KYNURENINE FORMAMIDASE"/>
    <property type="match status" value="1"/>
</dbReference>
<dbReference type="InterPro" id="IPR050300">
    <property type="entry name" value="GDXG_lipolytic_enzyme"/>
</dbReference>
<keyword evidence="1 7" id="KW-0378">Hydrolase</keyword>
<sequence length="602" mass="66642">MQASFACRHGMKALTTGTRLVPVKSLPAQYYKSLHVSRHKKPMKKMTKNSFLYQALIGVQEDLGDNFFMNAVKIVKHVLRFAVELCSMLSAVPYGLNTAALARSLPSFPRSGSRPSPPHLFEDQAPQIPTSGDAVAPAHEGKSVQGDDNQYRVVVDRGIHYGSGARETLDAYVPLRLVQQQRSERLQQKVGERENLAPVVLFTHGGVWASGETWHYTWMATRLAQMGFVVLVHTYTLFPDALIPQMVEETSRALSWTLDNVETLYKGDPSQVNVVGHSAGAHLVALSLLHRAEVAEKSAATPEQQHPQPQKPYFPSQHQVLQQQQQQQVLQQQQQQQQGMRPAHPRILIDDGRMPARFVGICGVYDIAAHYEYEKSRGVHLLSMMARAFSHKPFFDALSPSVLLEACMQEANKQTMGSQTGLEGQEHLRGHVSILASSKEGVLQDASAKEQQQQRRQGRQQQPEVVEKMQDNSTGPSPGSGAPSCRDWGSILQQAGLSGLSLTKHLPPCTFMGSQADFMVPYTSGKQMAECLKRCGVPTHQVHYEDIPHSQFVTVWPLLTAEQLEACSSQDQISVTASSLAMRLGGLPNYASDLVRILQGKY</sequence>
<dbReference type="Gene3D" id="3.40.50.1820">
    <property type="entry name" value="alpha/beta hydrolase"/>
    <property type="match status" value="2"/>
</dbReference>